<dbReference type="InterPro" id="IPR010502">
    <property type="entry name" value="Carb-bd_dom_fam9"/>
</dbReference>
<dbReference type="GO" id="GO:0030246">
    <property type="term" value="F:carbohydrate binding"/>
    <property type="evidence" value="ECO:0007669"/>
    <property type="project" value="InterPro"/>
</dbReference>
<dbReference type="InterPro" id="IPR013427">
    <property type="entry name" value="Haem-bd_dom_put"/>
</dbReference>
<feature type="domain" description="Cytochrome c" evidence="5">
    <location>
        <begin position="826"/>
        <end position="964"/>
    </location>
</feature>
<evidence type="ECO:0000256" key="3">
    <source>
        <dbReference type="ARBA" id="ARBA00023004"/>
    </source>
</evidence>
<dbReference type="KEGG" id="snep:Enr13x_59500"/>
<dbReference type="GO" id="GO:0020037">
    <property type="term" value="F:heme binding"/>
    <property type="evidence" value="ECO:0007669"/>
    <property type="project" value="InterPro"/>
</dbReference>
<dbReference type="Gene3D" id="1.10.760.10">
    <property type="entry name" value="Cytochrome c-like domain"/>
    <property type="match status" value="1"/>
</dbReference>
<protein>
    <submittedName>
        <fullName evidence="6">Soluble aldose sugar dehydrogenase YliI</fullName>
        <ecNumber evidence="6">1.1.5.-</ecNumber>
    </submittedName>
</protein>
<dbReference type="PROSITE" id="PS51007">
    <property type="entry name" value="CYTC"/>
    <property type="match status" value="1"/>
</dbReference>
<dbReference type="EC" id="1.1.5.-" evidence="6"/>
<dbReference type="Gene3D" id="2.120.10.30">
    <property type="entry name" value="TolB, C-terminal domain"/>
    <property type="match status" value="1"/>
</dbReference>
<keyword evidence="3 4" id="KW-0408">Iron</keyword>
<dbReference type="PANTHER" id="PTHR19328">
    <property type="entry name" value="HEDGEHOG-INTERACTING PROTEIN"/>
    <property type="match status" value="1"/>
</dbReference>
<dbReference type="RefSeq" id="WP_145390228.1">
    <property type="nucleotide sequence ID" value="NZ_CP037423.1"/>
</dbReference>
<keyword evidence="7" id="KW-1185">Reference proteome</keyword>
<evidence type="ECO:0000259" key="5">
    <source>
        <dbReference type="PROSITE" id="PS51007"/>
    </source>
</evidence>
<evidence type="ECO:0000256" key="2">
    <source>
        <dbReference type="ARBA" id="ARBA00022723"/>
    </source>
</evidence>
<dbReference type="InterPro" id="IPR011041">
    <property type="entry name" value="Quinoprot_gluc/sorb_DH_b-prop"/>
</dbReference>
<dbReference type="GO" id="GO:0016052">
    <property type="term" value="P:carbohydrate catabolic process"/>
    <property type="evidence" value="ECO:0007669"/>
    <property type="project" value="InterPro"/>
</dbReference>
<dbReference type="SUPFAM" id="SSF50952">
    <property type="entry name" value="Soluble quinoprotein glucose dehydrogenase"/>
    <property type="match status" value="1"/>
</dbReference>
<reference evidence="6 7" key="1">
    <citation type="submission" date="2019-03" db="EMBL/GenBank/DDBJ databases">
        <title>Deep-cultivation of Planctomycetes and their phenomic and genomic characterization uncovers novel biology.</title>
        <authorList>
            <person name="Wiegand S."/>
            <person name="Jogler M."/>
            <person name="Boedeker C."/>
            <person name="Pinto D."/>
            <person name="Vollmers J."/>
            <person name="Rivas-Marin E."/>
            <person name="Kohn T."/>
            <person name="Peeters S.H."/>
            <person name="Heuer A."/>
            <person name="Rast P."/>
            <person name="Oberbeckmann S."/>
            <person name="Bunk B."/>
            <person name="Jeske O."/>
            <person name="Meyerdierks A."/>
            <person name="Storesund J.E."/>
            <person name="Kallscheuer N."/>
            <person name="Luecker S."/>
            <person name="Lage O.M."/>
            <person name="Pohl T."/>
            <person name="Merkel B.J."/>
            <person name="Hornburger P."/>
            <person name="Mueller R.-W."/>
            <person name="Bruemmer F."/>
            <person name="Labrenz M."/>
            <person name="Spormann A.M."/>
            <person name="Op den Camp H."/>
            <person name="Overmann J."/>
            <person name="Amann R."/>
            <person name="Jetten M.S.M."/>
            <person name="Mascher T."/>
            <person name="Medema M.H."/>
            <person name="Devos D.P."/>
            <person name="Kaster A.-K."/>
            <person name="Ovreas L."/>
            <person name="Rohde M."/>
            <person name="Galperin M.Y."/>
            <person name="Jogler C."/>
        </authorList>
    </citation>
    <scope>NUCLEOTIDE SEQUENCE [LARGE SCALE GENOMIC DNA]</scope>
    <source>
        <strain evidence="6 7">Enr13</strain>
    </source>
</reference>
<dbReference type="OrthoDB" id="9770043at2"/>
<dbReference type="PANTHER" id="PTHR19328:SF75">
    <property type="entry name" value="ALDOSE SUGAR DEHYDROGENASE YLII"/>
    <property type="match status" value="1"/>
</dbReference>
<dbReference type="GO" id="GO:0004553">
    <property type="term" value="F:hydrolase activity, hydrolyzing O-glycosyl compounds"/>
    <property type="evidence" value="ECO:0007669"/>
    <property type="project" value="InterPro"/>
</dbReference>
<keyword evidence="2 4" id="KW-0479">Metal-binding</keyword>
<dbReference type="EMBL" id="CP037423">
    <property type="protein sequence ID" value="QDV46046.1"/>
    <property type="molecule type" value="Genomic_DNA"/>
</dbReference>
<dbReference type="Pfam" id="PF16011">
    <property type="entry name" value="CBM9_2"/>
    <property type="match status" value="1"/>
</dbReference>
<keyword evidence="1 4" id="KW-0349">Heme</keyword>
<dbReference type="NCBIfam" id="TIGR02603">
    <property type="entry name" value="CxxCH_TIGR02603"/>
    <property type="match status" value="1"/>
</dbReference>
<dbReference type="InterPro" id="IPR012938">
    <property type="entry name" value="Glc/Sorbosone_DH"/>
</dbReference>
<dbReference type="Gene3D" id="2.60.40.1190">
    <property type="match status" value="1"/>
</dbReference>
<dbReference type="SUPFAM" id="SSF46626">
    <property type="entry name" value="Cytochrome c"/>
    <property type="match status" value="1"/>
</dbReference>
<gene>
    <name evidence="6" type="primary">yliI_3</name>
    <name evidence="6" type="ORF">Enr13x_59500</name>
</gene>
<dbReference type="InterPro" id="IPR011042">
    <property type="entry name" value="6-blade_b-propeller_TolB-like"/>
</dbReference>
<accession>A0A518HYX1</accession>
<dbReference type="GO" id="GO:0016491">
    <property type="term" value="F:oxidoreductase activity"/>
    <property type="evidence" value="ECO:0007669"/>
    <property type="project" value="UniProtKB-KW"/>
</dbReference>
<dbReference type="AlphaFoldDB" id="A0A518HYX1"/>
<evidence type="ECO:0000256" key="1">
    <source>
        <dbReference type="ARBA" id="ARBA00022617"/>
    </source>
</evidence>
<name>A0A518HYX1_9BACT</name>
<evidence type="ECO:0000313" key="6">
    <source>
        <dbReference type="EMBL" id="QDV46046.1"/>
    </source>
</evidence>
<proteinExistence type="predicted"/>
<dbReference type="Pfam" id="PF07995">
    <property type="entry name" value="GSDH"/>
    <property type="match status" value="1"/>
</dbReference>
<dbReference type="InterPro" id="IPR036909">
    <property type="entry name" value="Cyt_c-like_dom_sf"/>
</dbReference>
<dbReference type="InterPro" id="IPR009056">
    <property type="entry name" value="Cyt_c-like_dom"/>
</dbReference>
<evidence type="ECO:0000313" key="7">
    <source>
        <dbReference type="Proteomes" id="UP000319004"/>
    </source>
</evidence>
<sequence>MRTFGSFLAVCFVALPPIGLVGEETPPARQVPWTSSKIQGSPAPPLPYTTQRVFAGVQLDHPTDIVWLPEAERWIATQLKGQIVSFENDPENATAEPCLDLNECHERPISQALATQFHHDLAGQPWCFVTYSFRGGDDPATMLVRFKVLDPTVPTIDLTSRVVLAKWSGSGHTGGSMQFGPDGMFYVSIGDGQPPYPPDANNTGQDLSDLESAVLRIDVDNPTADQPYRIPADNPFVGRDKTRPEIWAYGFRNPWKIAFDPDSGDLLAADVGWEMREMIHRVARGRNHGWSVMEGSQPVKPDVQPEIPITPPLFEHTHLDSRSISGGHFWNSDRLPELKGAYIYGDWMTGKVWALKPEGDRVLWQKELVDTPLQVICFMLDPSGEVLIVGYDGTILRLQPNPVTEASQSFPTRLSQTGLFADVVSLTPAEGVVEYRISAHHWADGTRSRQWIAIPGDEQLTLYDRDDWQTGQLAGRFQFPPDTVIAKTVTYRSDPADPATERRLETQLLHLLGDEWQAYNYVWNDDQSDAVLQDDIATERKLTIKDDRFPGGMRTQTWRHASRSECLLCHIWAAGTVHAFWPEQLNIGSLQDNQLTRLAELGLFREPVPAKPPLASPHDETQPIQDRARSYLALNCSTCHRKQGGGTANFNFNVTKSLEFNNYLDEPPAQGTFGIADARVVAPGDPQRSVLLYRALKSGRGHMPQFGSNVIDVQGVTLLHDWIASMNDTDRTDNNVADVIQGLELDDDFDHKLNRMLESPGGALALSLACGQQTATDELRSAIIRRATQSDDPLVRDLFEHYLPEDQRVTRLGATIDEDALLAIEGSAERGKHLFEKANDVNCRLCHRIGAIGQNVGPDLSGIGTQRTPAELLASLVRPSETIDAPYRARKLLTSDGEVLVGIVTEETAEQLTLADATGKSHTLATDEIELMEPSSKSVMPDQLLSGMTPQQAADLLAYLQSQRKIGPLQHRRAIIRRTAEPVVIDGKRNEAAWESAPSVGEFVFTWWNEGDGPRQQTDAKMLWDDRFLYVSFHCTDSDVAATRTERDSDVYRDDCVEVFASPELDHPENYFNLEMNALGTQLDNYRPLGKQPGEEWNPDGIRCAVVVDGTLNDSSDTDRGWTLEVAIPFRLFPHVLPAGRPEVGDRWRLNLNRLEGNMAVKSQWSQGDRNYPRFHHPDFFGFVEFAQ</sequence>
<organism evidence="6 7">
    <name type="scientific">Stieleria neptunia</name>
    <dbReference type="NCBI Taxonomy" id="2527979"/>
    <lineage>
        <taxon>Bacteria</taxon>
        <taxon>Pseudomonadati</taxon>
        <taxon>Planctomycetota</taxon>
        <taxon>Planctomycetia</taxon>
        <taxon>Pirellulales</taxon>
        <taxon>Pirellulaceae</taxon>
        <taxon>Stieleria</taxon>
    </lineage>
</organism>
<dbReference type="Proteomes" id="UP000319004">
    <property type="component" value="Chromosome"/>
</dbReference>
<dbReference type="SUPFAM" id="SSF49344">
    <property type="entry name" value="CBD9-like"/>
    <property type="match status" value="1"/>
</dbReference>
<keyword evidence="6" id="KW-0560">Oxidoreductase</keyword>
<dbReference type="GO" id="GO:0046872">
    <property type="term" value="F:metal ion binding"/>
    <property type="evidence" value="ECO:0007669"/>
    <property type="project" value="UniProtKB-KW"/>
</dbReference>
<dbReference type="CDD" id="cd09620">
    <property type="entry name" value="CBM9_like_3"/>
    <property type="match status" value="1"/>
</dbReference>
<dbReference type="GO" id="GO:0009055">
    <property type="term" value="F:electron transfer activity"/>
    <property type="evidence" value="ECO:0007669"/>
    <property type="project" value="InterPro"/>
</dbReference>
<evidence type="ECO:0000256" key="4">
    <source>
        <dbReference type="PROSITE-ProRule" id="PRU00433"/>
    </source>
</evidence>